<dbReference type="InterPro" id="IPR003661">
    <property type="entry name" value="HisK_dim/P_dom"/>
</dbReference>
<evidence type="ECO:0000256" key="20">
    <source>
        <dbReference type="PROSITE-ProRule" id="PRU00110"/>
    </source>
</evidence>
<evidence type="ECO:0000256" key="12">
    <source>
        <dbReference type="ARBA" id="ARBA00022989"/>
    </source>
</evidence>
<keyword evidence="13" id="KW-0902">Two-component regulatory system</keyword>
<dbReference type="Pfam" id="PF00072">
    <property type="entry name" value="Response_reg"/>
    <property type="match status" value="2"/>
</dbReference>
<feature type="domain" description="HPt" evidence="26">
    <location>
        <begin position="897"/>
        <end position="998"/>
    </location>
</feature>
<dbReference type="SUPFAM" id="SSF158472">
    <property type="entry name" value="HAMP domain-like"/>
    <property type="match status" value="1"/>
</dbReference>
<keyword evidence="4" id="KW-1003">Cell membrane</keyword>
<reference evidence="27 28" key="1">
    <citation type="submission" date="2019-11" db="EMBL/GenBank/DDBJ databases">
        <title>Novel species isolated from a subtropical stream in China.</title>
        <authorList>
            <person name="Lu H."/>
        </authorList>
    </citation>
    <scope>NUCLEOTIDE SEQUENCE [LARGE SCALE GENOMIC DNA]</scope>
    <source>
        <strain evidence="27 28">FT92W</strain>
    </source>
</reference>
<dbReference type="AlphaFoldDB" id="A0A7X2IMU2"/>
<keyword evidence="28" id="KW-1185">Reference proteome</keyword>
<dbReference type="PANTHER" id="PTHR45339:SF1">
    <property type="entry name" value="HYBRID SIGNAL TRANSDUCTION HISTIDINE KINASE J"/>
    <property type="match status" value="1"/>
</dbReference>
<comment type="catalytic activity">
    <reaction evidence="1">
        <text>ATP + protein L-histidine = ADP + protein N-phospho-L-histidine.</text>
        <dbReference type="EC" id="2.7.13.3"/>
    </reaction>
</comment>
<keyword evidence="15 22" id="KW-0472">Membrane</keyword>
<dbReference type="InterPro" id="IPR011006">
    <property type="entry name" value="CheY-like_superfamily"/>
</dbReference>
<dbReference type="GO" id="GO:0005524">
    <property type="term" value="F:ATP binding"/>
    <property type="evidence" value="ECO:0007669"/>
    <property type="project" value="UniProtKB-KW"/>
</dbReference>
<sequence length="1075" mass="114655">MKLRKVTAWFSAIVLLSLGANCWLMFLIHRAYGDTVASQRSRQEALALTAGLQQETDRLTSLVRLYTDTGETRYLFYYYDILGIREGAKPMPADYDPATYWDAAIAGRIEHRLPENGVRLSLAERMKRHRFGSAEFNALSKVLAATNAMKQTEQIAFAATQGLYDPELGDFVSDGEPHRDYANSLVHSRDYSLRKADLSAAVGELGALTAKRTSMEMAQAEQRLESRIALCVISLVITVALVLLIGQVIRRKVLRPIHMLGTAAGKVAKGDYSTRFAAEDGAVDELATLGATFDSMAHAIEGDIAARAATQRELETARSHAEDATRAKSMFLANMSHEIRTPMNAIIGMSYLALQAGLAPRQHDYVNKVHQAAKSLLGIINDILDFSKVEAGKLKLEQSRFRLEDVVANSLALVQQAAREKELELLLGMDDAALVGERGALTGDALRLGQVLTNLLSNAVKFTAQGYVRLDVAQVQRSGDDIALRFTVRDSGIGMTREQVAQLFQEFTQADGSTTRRFGGTGLGLTISRRLVDLMGGEITVDSLPGCGSSFSFTVRLGAAPVFADAATPADPLPGNMQLRVLVADDNAEARSVLTGMLGALGVGNAGVACAPDGATALAMMAEARAAGRPYDLLLLDWAMPGLAGDAVLQRMEQPGPCAVIVSSYDAEHIHAAAGRLGATHFLPKPVLPGALRSLLATLNGVAVPPLADVAGIGAGTPGTSLCGMRVLLVEDNAINRELALELLQSQGVRVDTAEHGAEALDHLDAAPERHYHAVLMDVQMPVMDGYEATRRLRADPRFASLPVLAMTAHALVEQRERCLAAGMNGHVCKPVEPSELYAALAHHYVGDNADNSVDSNAGRAAQPYQSAAIAAPGMAPPLPPIAGLDQAAGLRRCGGRTVMYVALLERFGQYCRNTPAELAALVDRQDWPQAERVAHTLKGLAGTIGAHTIANLGAQLERAFAKADPYAAAAPLVALADALPPLLASLPSPTEDTTDSGAPDGQAPLPACLGRLRALLEDCDGDGIVLWQEHKASFAVALPPQTVRQISSALDQIDFDQALALLPEADRQVSPSTP</sequence>
<dbReference type="InterPro" id="IPR003594">
    <property type="entry name" value="HATPase_dom"/>
</dbReference>
<evidence type="ECO:0000256" key="5">
    <source>
        <dbReference type="ARBA" id="ARBA00022553"/>
    </source>
</evidence>
<feature type="domain" description="Histidine kinase" evidence="23">
    <location>
        <begin position="334"/>
        <end position="559"/>
    </location>
</feature>
<dbReference type="PANTHER" id="PTHR45339">
    <property type="entry name" value="HYBRID SIGNAL TRANSDUCTION HISTIDINE KINASE J"/>
    <property type="match status" value="1"/>
</dbReference>
<evidence type="ECO:0000313" key="28">
    <source>
        <dbReference type="Proteomes" id="UP000446768"/>
    </source>
</evidence>
<feature type="transmembrane region" description="Helical" evidence="22">
    <location>
        <begin position="6"/>
        <end position="28"/>
    </location>
</feature>
<dbReference type="PROSITE" id="PS50885">
    <property type="entry name" value="HAMP"/>
    <property type="match status" value="1"/>
</dbReference>
<dbReference type="CDD" id="cd16922">
    <property type="entry name" value="HATPase_EvgS-ArcB-TorS-like"/>
    <property type="match status" value="1"/>
</dbReference>
<comment type="subunit">
    <text evidence="17">At low DSF concentrations, interacts with RpfF.</text>
</comment>
<dbReference type="InterPro" id="IPR005467">
    <property type="entry name" value="His_kinase_dom"/>
</dbReference>
<dbReference type="InterPro" id="IPR004358">
    <property type="entry name" value="Sig_transdc_His_kin-like_C"/>
</dbReference>
<keyword evidence="11" id="KW-0067">ATP-binding</keyword>
<dbReference type="SUPFAM" id="SSF47384">
    <property type="entry name" value="Homodimeric domain of signal transducing histidine kinase"/>
    <property type="match status" value="1"/>
</dbReference>
<dbReference type="RefSeq" id="WP_154373833.1">
    <property type="nucleotide sequence ID" value="NZ_WKJJ01000006.1"/>
</dbReference>
<evidence type="ECO:0000313" key="27">
    <source>
        <dbReference type="EMBL" id="MRV72368.1"/>
    </source>
</evidence>
<feature type="domain" description="HAMP" evidence="25">
    <location>
        <begin position="251"/>
        <end position="305"/>
    </location>
</feature>
<dbReference type="CDD" id="cd00088">
    <property type="entry name" value="HPT"/>
    <property type="match status" value="1"/>
</dbReference>
<dbReference type="Pfam" id="PF00512">
    <property type="entry name" value="HisKA"/>
    <property type="match status" value="1"/>
</dbReference>
<protein>
    <recommendedName>
        <fullName evidence="18">Sensory/regulatory protein RpfC</fullName>
        <ecNumber evidence="3">2.7.13.3</ecNumber>
    </recommendedName>
    <alternativeName>
        <fullName evidence="19">Virulence sensor protein BvgS</fullName>
    </alternativeName>
</protein>
<keyword evidence="5 21" id="KW-0597">Phosphoprotein</keyword>
<feature type="modified residue" description="Phosphohistidine" evidence="20">
    <location>
        <position position="936"/>
    </location>
</feature>
<evidence type="ECO:0000256" key="13">
    <source>
        <dbReference type="ARBA" id="ARBA00023012"/>
    </source>
</evidence>
<comment type="function">
    <text evidence="16">Member of the two-component regulatory system BvgS/BvgA. Phosphorylates BvgA via a four-step phosphorelay in response to environmental signals.</text>
</comment>
<dbReference type="GO" id="GO:0005886">
    <property type="term" value="C:plasma membrane"/>
    <property type="evidence" value="ECO:0007669"/>
    <property type="project" value="UniProtKB-SubCell"/>
</dbReference>
<evidence type="ECO:0000256" key="1">
    <source>
        <dbReference type="ARBA" id="ARBA00000085"/>
    </source>
</evidence>
<dbReference type="SMART" id="SM00304">
    <property type="entry name" value="HAMP"/>
    <property type="match status" value="1"/>
</dbReference>
<accession>A0A7X2IMU2</accession>
<dbReference type="SMART" id="SM00387">
    <property type="entry name" value="HATPase_c"/>
    <property type="match status" value="1"/>
</dbReference>
<evidence type="ECO:0000256" key="4">
    <source>
        <dbReference type="ARBA" id="ARBA00022475"/>
    </source>
</evidence>
<dbReference type="SMART" id="SM00448">
    <property type="entry name" value="REC"/>
    <property type="match status" value="2"/>
</dbReference>
<keyword evidence="14" id="KW-0843">Virulence</keyword>
<dbReference type="SUPFAM" id="SSF47226">
    <property type="entry name" value="Histidine-containing phosphotransfer domain, HPT domain"/>
    <property type="match status" value="1"/>
</dbReference>
<evidence type="ECO:0000256" key="17">
    <source>
        <dbReference type="ARBA" id="ARBA00064003"/>
    </source>
</evidence>
<keyword evidence="6" id="KW-0808">Transferase</keyword>
<dbReference type="PROSITE" id="PS50109">
    <property type="entry name" value="HIS_KIN"/>
    <property type="match status" value="1"/>
</dbReference>
<evidence type="ECO:0000259" key="24">
    <source>
        <dbReference type="PROSITE" id="PS50110"/>
    </source>
</evidence>
<feature type="modified residue" description="4-aspartylphosphate" evidence="21">
    <location>
        <position position="778"/>
    </location>
</feature>
<dbReference type="InterPro" id="IPR036097">
    <property type="entry name" value="HisK_dim/P_sf"/>
</dbReference>
<evidence type="ECO:0000256" key="9">
    <source>
        <dbReference type="ARBA" id="ARBA00022741"/>
    </source>
</evidence>
<dbReference type="InterPro" id="IPR001789">
    <property type="entry name" value="Sig_transdc_resp-reg_receiver"/>
</dbReference>
<evidence type="ECO:0000256" key="8">
    <source>
        <dbReference type="ARBA" id="ARBA00022729"/>
    </source>
</evidence>
<evidence type="ECO:0000256" key="18">
    <source>
        <dbReference type="ARBA" id="ARBA00068150"/>
    </source>
</evidence>
<evidence type="ECO:0000256" key="15">
    <source>
        <dbReference type="ARBA" id="ARBA00023136"/>
    </source>
</evidence>
<dbReference type="Pfam" id="PF00672">
    <property type="entry name" value="HAMP"/>
    <property type="match status" value="1"/>
</dbReference>
<dbReference type="InterPro" id="IPR008207">
    <property type="entry name" value="Sig_transdc_His_kin_Hpt_dom"/>
</dbReference>
<evidence type="ECO:0000259" key="23">
    <source>
        <dbReference type="PROSITE" id="PS50109"/>
    </source>
</evidence>
<dbReference type="PROSITE" id="PS50894">
    <property type="entry name" value="HPT"/>
    <property type="match status" value="1"/>
</dbReference>
<dbReference type="Gene3D" id="1.10.287.130">
    <property type="match status" value="1"/>
</dbReference>
<feature type="modified residue" description="4-aspartylphosphate" evidence="21">
    <location>
        <position position="637"/>
    </location>
</feature>
<dbReference type="EC" id="2.7.13.3" evidence="3"/>
<evidence type="ECO:0000256" key="22">
    <source>
        <dbReference type="SAM" id="Phobius"/>
    </source>
</evidence>
<keyword evidence="10" id="KW-0418">Kinase</keyword>
<dbReference type="SMART" id="SM00388">
    <property type="entry name" value="HisKA"/>
    <property type="match status" value="1"/>
</dbReference>
<proteinExistence type="predicted"/>
<evidence type="ECO:0000256" key="21">
    <source>
        <dbReference type="PROSITE-ProRule" id="PRU00169"/>
    </source>
</evidence>
<keyword evidence="7 22" id="KW-0812">Transmembrane</keyword>
<keyword evidence="9" id="KW-0547">Nucleotide-binding</keyword>
<comment type="caution">
    <text evidence="27">The sequence shown here is derived from an EMBL/GenBank/DDBJ whole genome shotgun (WGS) entry which is preliminary data.</text>
</comment>
<dbReference type="FunFam" id="3.30.565.10:FF:000010">
    <property type="entry name" value="Sensor histidine kinase RcsC"/>
    <property type="match status" value="1"/>
</dbReference>
<evidence type="ECO:0000259" key="25">
    <source>
        <dbReference type="PROSITE" id="PS50885"/>
    </source>
</evidence>
<dbReference type="Gene3D" id="6.10.340.10">
    <property type="match status" value="1"/>
</dbReference>
<evidence type="ECO:0000256" key="14">
    <source>
        <dbReference type="ARBA" id="ARBA00023026"/>
    </source>
</evidence>
<dbReference type="CDD" id="cd00082">
    <property type="entry name" value="HisKA"/>
    <property type="match status" value="1"/>
</dbReference>
<dbReference type="EMBL" id="WKJJ01000006">
    <property type="protein sequence ID" value="MRV72368.1"/>
    <property type="molecule type" value="Genomic_DNA"/>
</dbReference>
<name>A0A7X2IMU2_9BURK</name>
<feature type="domain" description="Response regulatory" evidence="24">
    <location>
        <begin position="726"/>
        <end position="845"/>
    </location>
</feature>
<keyword evidence="8" id="KW-0732">Signal</keyword>
<evidence type="ECO:0000256" key="16">
    <source>
        <dbReference type="ARBA" id="ARBA00058004"/>
    </source>
</evidence>
<dbReference type="CDD" id="cd17546">
    <property type="entry name" value="REC_hyHK_CKI1_RcsC-like"/>
    <property type="match status" value="1"/>
</dbReference>
<dbReference type="GO" id="GO:0000155">
    <property type="term" value="F:phosphorelay sensor kinase activity"/>
    <property type="evidence" value="ECO:0007669"/>
    <property type="project" value="InterPro"/>
</dbReference>
<feature type="domain" description="Response regulatory" evidence="24">
    <location>
        <begin position="580"/>
        <end position="700"/>
    </location>
</feature>
<dbReference type="Gene3D" id="3.40.50.2300">
    <property type="match status" value="2"/>
</dbReference>
<dbReference type="InterPro" id="IPR036890">
    <property type="entry name" value="HATPase_C_sf"/>
</dbReference>
<dbReference type="Gene3D" id="1.20.120.160">
    <property type="entry name" value="HPT domain"/>
    <property type="match status" value="1"/>
</dbReference>
<dbReference type="PROSITE" id="PS50110">
    <property type="entry name" value="RESPONSE_REGULATORY"/>
    <property type="match status" value="2"/>
</dbReference>
<evidence type="ECO:0000256" key="6">
    <source>
        <dbReference type="ARBA" id="ARBA00022679"/>
    </source>
</evidence>
<comment type="subcellular location">
    <subcellularLocation>
        <location evidence="2">Cell membrane</location>
        <topology evidence="2">Multi-pass membrane protein</topology>
    </subcellularLocation>
</comment>
<dbReference type="FunFam" id="1.10.287.130:FF:000002">
    <property type="entry name" value="Two-component osmosensing histidine kinase"/>
    <property type="match status" value="1"/>
</dbReference>
<dbReference type="Proteomes" id="UP000446768">
    <property type="component" value="Unassembled WGS sequence"/>
</dbReference>
<dbReference type="PRINTS" id="PR00344">
    <property type="entry name" value="BCTRLSENSOR"/>
</dbReference>
<evidence type="ECO:0000256" key="11">
    <source>
        <dbReference type="ARBA" id="ARBA00022840"/>
    </source>
</evidence>
<dbReference type="SUPFAM" id="SSF55874">
    <property type="entry name" value="ATPase domain of HSP90 chaperone/DNA topoisomerase II/histidine kinase"/>
    <property type="match status" value="1"/>
</dbReference>
<gene>
    <name evidence="27" type="ORF">GJ700_11670</name>
</gene>
<keyword evidence="12 22" id="KW-1133">Transmembrane helix</keyword>
<organism evidence="27 28">
    <name type="scientific">Pseudoduganella rivuli</name>
    <dbReference type="NCBI Taxonomy" id="2666085"/>
    <lineage>
        <taxon>Bacteria</taxon>
        <taxon>Pseudomonadati</taxon>
        <taxon>Pseudomonadota</taxon>
        <taxon>Betaproteobacteria</taxon>
        <taxon>Burkholderiales</taxon>
        <taxon>Oxalobacteraceae</taxon>
        <taxon>Telluria group</taxon>
        <taxon>Pseudoduganella</taxon>
    </lineage>
</organism>
<evidence type="ECO:0000256" key="10">
    <source>
        <dbReference type="ARBA" id="ARBA00022777"/>
    </source>
</evidence>
<dbReference type="InterPro" id="IPR003660">
    <property type="entry name" value="HAMP_dom"/>
</dbReference>
<evidence type="ECO:0000256" key="7">
    <source>
        <dbReference type="ARBA" id="ARBA00022692"/>
    </source>
</evidence>
<dbReference type="Pfam" id="PF01627">
    <property type="entry name" value="Hpt"/>
    <property type="match status" value="1"/>
</dbReference>
<dbReference type="CDD" id="cd06225">
    <property type="entry name" value="HAMP"/>
    <property type="match status" value="1"/>
</dbReference>
<dbReference type="SUPFAM" id="SSF52172">
    <property type="entry name" value="CheY-like"/>
    <property type="match status" value="2"/>
</dbReference>
<dbReference type="CDD" id="cd00156">
    <property type="entry name" value="REC"/>
    <property type="match status" value="1"/>
</dbReference>
<evidence type="ECO:0000256" key="3">
    <source>
        <dbReference type="ARBA" id="ARBA00012438"/>
    </source>
</evidence>
<evidence type="ECO:0000256" key="19">
    <source>
        <dbReference type="ARBA" id="ARBA00070152"/>
    </source>
</evidence>
<feature type="transmembrane region" description="Helical" evidence="22">
    <location>
        <begin position="228"/>
        <end position="249"/>
    </location>
</feature>
<evidence type="ECO:0000259" key="26">
    <source>
        <dbReference type="PROSITE" id="PS50894"/>
    </source>
</evidence>
<evidence type="ECO:0000256" key="2">
    <source>
        <dbReference type="ARBA" id="ARBA00004651"/>
    </source>
</evidence>
<dbReference type="InterPro" id="IPR036641">
    <property type="entry name" value="HPT_dom_sf"/>
</dbReference>
<dbReference type="Pfam" id="PF02518">
    <property type="entry name" value="HATPase_c"/>
    <property type="match status" value="1"/>
</dbReference>
<dbReference type="Gene3D" id="3.30.565.10">
    <property type="entry name" value="Histidine kinase-like ATPase, C-terminal domain"/>
    <property type="match status" value="1"/>
</dbReference>